<sequence length="137" mass="14321">MCDWFLAGEEEADAVASVASGEHSFDDWPHLSVPLRRTELAALYAALTDAEPADPRSPAGLLAVEVDAGMVVTRVPEAALAALAEMTPRTAPPVMAAWSEAIAHDEPEALGEILSDLAAFARDAAGSGRPVLELAPY</sequence>
<organism evidence="1 2">
    <name type="scientific">Pseudonocardia yuanmonensis</name>
    <dbReference type="NCBI Taxonomy" id="1095914"/>
    <lineage>
        <taxon>Bacteria</taxon>
        <taxon>Bacillati</taxon>
        <taxon>Actinomycetota</taxon>
        <taxon>Actinomycetes</taxon>
        <taxon>Pseudonocardiales</taxon>
        <taxon>Pseudonocardiaceae</taxon>
        <taxon>Pseudonocardia</taxon>
    </lineage>
</organism>
<comment type="caution">
    <text evidence="1">The sequence shown here is derived from an EMBL/GenBank/DDBJ whole genome shotgun (WGS) entry which is preliminary data.</text>
</comment>
<protein>
    <submittedName>
        <fullName evidence="1">Uncharacterized protein</fullName>
    </submittedName>
</protein>
<evidence type="ECO:0000313" key="1">
    <source>
        <dbReference type="EMBL" id="GAA4681302.1"/>
    </source>
</evidence>
<gene>
    <name evidence="1" type="ORF">GCM10023215_13760</name>
</gene>
<name>A0ABP8W7K9_9PSEU</name>
<proteinExistence type="predicted"/>
<keyword evidence="2" id="KW-1185">Reference proteome</keyword>
<reference evidence="2" key="1">
    <citation type="journal article" date="2019" name="Int. J. Syst. Evol. Microbiol.">
        <title>The Global Catalogue of Microorganisms (GCM) 10K type strain sequencing project: providing services to taxonomists for standard genome sequencing and annotation.</title>
        <authorList>
            <consortium name="The Broad Institute Genomics Platform"/>
            <consortium name="The Broad Institute Genome Sequencing Center for Infectious Disease"/>
            <person name="Wu L."/>
            <person name="Ma J."/>
        </authorList>
    </citation>
    <scope>NUCLEOTIDE SEQUENCE [LARGE SCALE GENOMIC DNA]</scope>
    <source>
        <strain evidence="2">JCM 18055</strain>
    </source>
</reference>
<dbReference type="EMBL" id="BAABIC010000004">
    <property type="protein sequence ID" value="GAA4681302.1"/>
    <property type="molecule type" value="Genomic_DNA"/>
</dbReference>
<dbReference type="RefSeq" id="WP_345379142.1">
    <property type="nucleotide sequence ID" value="NZ_BAABIC010000004.1"/>
</dbReference>
<dbReference type="Proteomes" id="UP001500325">
    <property type="component" value="Unassembled WGS sequence"/>
</dbReference>
<evidence type="ECO:0000313" key="2">
    <source>
        <dbReference type="Proteomes" id="UP001500325"/>
    </source>
</evidence>
<accession>A0ABP8W7K9</accession>